<organism evidence="14 15">
    <name type="scientific">Dolosigranulum pigrum</name>
    <dbReference type="NCBI Taxonomy" id="29394"/>
    <lineage>
        <taxon>Bacteria</taxon>
        <taxon>Bacillati</taxon>
        <taxon>Bacillota</taxon>
        <taxon>Bacilli</taxon>
        <taxon>Lactobacillales</taxon>
        <taxon>Carnobacteriaceae</taxon>
        <taxon>Dolosigranulum</taxon>
    </lineage>
</organism>
<evidence type="ECO:0000259" key="13">
    <source>
        <dbReference type="SMART" id="SM00934"/>
    </source>
</evidence>
<evidence type="ECO:0000256" key="1">
    <source>
        <dbReference type="ARBA" id="ARBA00002356"/>
    </source>
</evidence>
<proteinExistence type="inferred from homology"/>
<feature type="binding site" evidence="9 11">
    <location>
        <position position="30"/>
    </location>
    <ligand>
        <name>substrate</name>
    </ligand>
</feature>
<dbReference type="NCBIfam" id="TIGR01740">
    <property type="entry name" value="pyrF"/>
    <property type="match status" value="1"/>
</dbReference>
<dbReference type="PANTHER" id="PTHR32119">
    <property type="entry name" value="OROTIDINE 5'-PHOSPHATE DECARBOXYLASE"/>
    <property type="match status" value="1"/>
</dbReference>
<evidence type="ECO:0000256" key="7">
    <source>
        <dbReference type="ARBA" id="ARBA00049157"/>
    </source>
</evidence>
<dbReference type="InterPro" id="IPR018089">
    <property type="entry name" value="OMPdecase_AS"/>
</dbReference>
<evidence type="ECO:0000313" key="14">
    <source>
        <dbReference type="EMBL" id="OOL81354.1"/>
    </source>
</evidence>
<dbReference type="GO" id="GO:0004590">
    <property type="term" value="F:orotidine-5'-phosphate decarboxylase activity"/>
    <property type="evidence" value="ECO:0007669"/>
    <property type="project" value="UniProtKB-UniRule"/>
</dbReference>
<dbReference type="Proteomes" id="UP000190409">
    <property type="component" value="Unassembled WGS sequence"/>
</dbReference>
<dbReference type="CDD" id="cd04725">
    <property type="entry name" value="OMP_decarboxylase_like"/>
    <property type="match status" value="1"/>
</dbReference>
<dbReference type="InterPro" id="IPR001754">
    <property type="entry name" value="OMPdeCOase_dom"/>
</dbReference>
<comment type="catalytic activity">
    <reaction evidence="7 9 12">
        <text>orotidine 5'-phosphate + H(+) = UMP + CO2</text>
        <dbReference type="Rhea" id="RHEA:11596"/>
        <dbReference type="ChEBI" id="CHEBI:15378"/>
        <dbReference type="ChEBI" id="CHEBI:16526"/>
        <dbReference type="ChEBI" id="CHEBI:57538"/>
        <dbReference type="ChEBI" id="CHEBI:57865"/>
        <dbReference type="EC" id="4.1.1.23"/>
    </reaction>
</comment>
<feature type="active site" description="For OMPdecase activity" evidence="10">
    <location>
        <position position="57"/>
    </location>
</feature>
<feature type="binding site" evidence="9 11">
    <location>
        <position position="208"/>
    </location>
    <ligand>
        <name>substrate</name>
    </ligand>
</feature>
<name>A0A1S8KNN1_9LACT</name>
<dbReference type="Pfam" id="PF00215">
    <property type="entry name" value="OMPdecase"/>
    <property type="match status" value="1"/>
</dbReference>
<feature type="binding site" evidence="9 11">
    <location>
        <position position="116"/>
    </location>
    <ligand>
        <name>substrate</name>
    </ligand>
</feature>
<dbReference type="EMBL" id="MUYF01000003">
    <property type="protein sequence ID" value="OOL81354.1"/>
    <property type="molecule type" value="Genomic_DNA"/>
</dbReference>
<sequence>MTRPIIALDFSSFEETLDFLDLFDESLYVKIGMESYLLNGPHVIRTIQERGHQIFLDLKLHDIPNTVERTMRGLAELGVDMVNVHAQGGSKMMQAAVEAYKSVHPSGTVLAVTQLTSLSEKQFIQETKSQLSLEENIIHYAQLAQQSGIDGVVCSPLESQAVHTVCGEEFLTVTPGIRLSDAQADDQSRVVTPNRARQLESDYIVVGRPITLADDPVQAYQQIKANWEGQDE</sequence>
<evidence type="ECO:0000256" key="4">
    <source>
        <dbReference type="ARBA" id="ARBA00022793"/>
    </source>
</evidence>
<feature type="active site" description="For OMPdecase activity" evidence="10">
    <location>
        <position position="62"/>
    </location>
</feature>
<comment type="function">
    <text evidence="1 9">Catalyzes the decarboxylation of orotidine 5'-monophosphate (OMP) to uridine 5'-monophosphate (UMP).</text>
</comment>
<dbReference type="GO" id="GO:0006207">
    <property type="term" value="P:'de novo' pyrimidine nucleobase biosynthetic process"/>
    <property type="evidence" value="ECO:0007669"/>
    <property type="project" value="InterPro"/>
</dbReference>
<dbReference type="GO" id="GO:0044205">
    <property type="term" value="P:'de novo' UMP biosynthetic process"/>
    <property type="evidence" value="ECO:0007669"/>
    <property type="project" value="UniProtKB-UniRule"/>
</dbReference>
<feature type="binding site" evidence="9 11">
    <location>
        <position position="187"/>
    </location>
    <ligand>
        <name>substrate</name>
    </ligand>
</feature>
<dbReference type="EC" id="4.1.1.23" evidence="9"/>
<feature type="domain" description="Orotidine 5'-phosphate decarboxylase" evidence="13">
    <location>
        <begin position="3"/>
        <end position="223"/>
    </location>
</feature>
<evidence type="ECO:0000256" key="6">
    <source>
        <dbReference type="ARBA" id="ARBA00023239"/>
    </source>
</evidence>
<dbReference type="PANTHER" id="PTHR32119:SF2">
    <property type="entry name" value="OROTIDINE 5'-PHOSPHATE DECARBOXYLASE"/>
    <property type="match status" value="1"/>
</dbReference>
<accession>A0A1S8KNN1</accession>
<comment type="caution">
    <text evidence="14">The sequence shown here is derived from an EMBL/GenBank/DDBJ whole genome shotgun (WGS) entry which is preliminary data.</text>
</comment>
<evidence type="ECO:0000256" key="8">
    <source>
        <dbReference type="ARBA" id="ARBA00061012"/>
    </source>
</evidence>
<evidence type="ECO:0000256" key="9">
    <source>
        <dbReference type="HAMAP-Rule" id="MF_01200"/>
    </source>
</evidence>
<evidence type="ECO:0000313" key="15">
    <source>
        <dbReference type="Proteomes" id="UP000190409"/>
    </source>
</evidence>
<evidence type="ECO:0000256" key="5">
    <source>
        <dbReference type="ARBA" id="ARBA00022975"/>
    </source>
</evidence>
<dbReference type="InterPro" id="IPR014732">
    <property type="entry name" value="OMPdecase"/>
</dbReference>
<dbReference type="FunFam" id="3.20.20.70:FF:000015">
    <property type="entry name" value="Orotidine 5'-phosphate decarboxylase"/>
    <property type="match status" value="1"/>
</dbReference>
<gene>
    <name evidence="9" type="primary">pyrF</name>
    <name evidence="14" type="ORF">BWX42_06125</name>
</gene>
<reference evidence="14 15" key="1">
    <citation type="submission" date="2017-01" db="EMBL/GenBank/DDBJ databases">
        <title>Complete Genome Sequence of Dolosigranulum pigrum isolated from a Patient with interstitial lung disease.</title>
        <authorList>
            <person name="Mukhopadhyay R."/>
            <person name="Joaquin J."/>
            <person name="Hogue R."/>
            <person name="Fitzgerald S."/>
            <person name="Jospin G."/>
            <person name="Eisen J.A."/>
            <person name="Chaturvedi V."/>
        </authorList>
    </citation>
    <scope>NUCLEOTIDE SEQUENCE [LARGE SCALE GENOMIC DNA]</scope>
    <source>
        <strain evidence="14 15">15S00348</strain>
    </source>
</reference>
<feature type="binding site" evidence="9 11">
    <location>
        <position position="178"/>
    </location>
    <ligand>
        <name>substrate</name>
    </ligand>
</feature>
<dbReference type="UniPathway" id="UPA00070">
    <property type="reaction ID" value="UER00120"/>
</dbReference>
<evidence type="ECO:0000256" key="12">
    <source>
        <dbReference type="RuleBase" id="RU000512"/>
    </source>
</evidence>
<dbReference type="HAMAP" id="MF_01200_B">
    <property type="entry name" value="OMPdecase_type1_B"/>
    <property type="match status" value="1"/>
</dbReference>
<dbReference type="GO" id="GO:0005829">
    <property type="term" value="C:cytosol"/>
    <property type="evidence" value="ECO:0007669"/>
    <property type="project" value="TreeGrafter"/>
</dbReference>
<comment type="subunit">
    <text evidence="3 9">Homodimer.</text>
</comment>
<feature type="binding site" evidence="9">
    <location>
        <begin position="57"/>
        <end position="66"/>
    </location>
    <ligand>
        <name>substrate</name>
    </ligand>
</feature>
<dbReference type="PROSITE" id="PS00156">
    <property type="entry name" value="OMPDECASE"/>
    <property type="match status" value="1"/>
</dbReference>
<feature type="active site" description="Proton donor" evidence="9">
    <location>
        <position position="59"/>
    </location>
</feature>
<keyword evidence="6 9" id="KW-0456">Lyase</keyword>
<dbReference type="AlphaFoldDB" id="A0A1S8KNN1"/>
<comment type="similarity">
    <text evidence="8 9">Belongs to the OMP decarboxylase family. Type 1 subfamily.</text>
</comment>
<evidence type="ECO:0000256" key="2">
    <source>
        <dbReference type="ARBA" id="ARBA00004861"/>
    </source>
</evidence>
<keyword evidence="5 9" id="KW-0665">Pyrimidine biosynthesis</keyword>
<dbReference type="Gene3D" id="3.20.20.70">
    <property type="entry name" value="Aldolase class I"/>
    <property type="match status" value="1"/>
</dbReference>
<feature type="binding site" evidence="9 11">
    <location>
        <position position="207"/>
    </location>
    <ligand>
        <name>substrate</name>
    </ligand>
</feature>
<feature type="binding site" evidence="9 11">
    <location>
        <position position="9"/>
    </location>
    <ligand>
        <name>substrate</name>
    </ligand>
</feature>
<dbReference type="SUPFAM" id="SSF51366">
    <property type="entry name" value="Ribulose-phoshate binding barrel"/>
    <property type="match status" value="1"/>
</dbReference>
<protein>
    <recommendedName>
        <fullName evidence="9">Orotidine 5'-phosphate decarboxylase</fullName>
        <ecNumber evidence="9">4.1.1.23</ecNumber>
    </recommendedName>
    <alternativeName>
        <fullName evidence="9">OMP decarboxylase</fullName>
        <shortName evidence="9">OMPDCase</shortName>
        <shortName evidence="9">OMPdecase</shortName>
    </alternativeName>
</protein>
<comment type="pathway">
    <text evidence="2 9 12">Pyrimidine metabolism; UMP biosynthesis via de novo pathway; UMP from orotate: step 2/2.</text>
</comment>
<evidence type="ECO:0000256" key="11">
    <source>
        <dbReference type="PIRSR" id="PIRSR614732-2"/>
    </source>
</evidence>
<evidence type="ECO:0000256" key="3">
    <source>
        <dbReference type="ARBA" id="ARBA00011738"/>
    </source>
</evidence>
<dbReference type="InterPro" id="IPR047596">
    <property type="entry name" value="OMPdecase_bac"/>
</dbReference>
<evidence type="ECO:0000256" key="10">
    <source>
        <dbReference type="PIRSR" id="PIRSR614732-1"/>
    </source>
</evidence>
<feature type="active site" description="For OMPdecase activity" evidence="10">
    <location>
        <position position="59"/>
    </location>
</feature>
<dbReference type="NCBIfam" id="NF001273">
    <property type="entry name" value="PRK00230.1"/>
    <property type="match status" value="1"/>
</dbReference>
<dbReference type="InterPro" id="IPR011060">
    <property type="entry name" value="RibuloseP-bd_barrel"/>
</dbReference>
<keyword evidence="4 9" id="KW-0210">Decarboxylase</keyword>
<dbReference type="SMART" id="SM00934">
    <property type="entry name" value="OMPdecase"/>
    <property type="match status" value="1"/>
</dbReference>
<dbReference type="InterPro" id="IPR013785">
    <property type="entry name" value="Aldolase_TIM"/>
</dbReference>